<comment type="pathway">
    <text evidence="2 9">Amino-acid biosynthesis; L-tryptophan biosynthesis; L-tryptophan from chorismate: step 3/5.</text>
</comment>
<dbReference type="EC" id="5.3.1.24" evidence="3 9"/>
<dbReference type="Proteomes" id="UP000672602">
    <property type="component" value="Unassembled WGS sequence"/>
</dbReference>
<dbReference type="InterPro" id="IPR044643">
    <property type="entry name" value="TrpF_fam"/>
</dbReference>
<evidence type="ECO:0000313" key="12">
    <source>
        <dbReference type="EMBL" id="MBP5858226.1"/>
    </source>
</evidence>
<protein>
    <recommendedName>
        <fullName evidence="4 9">N-(5'-phosphoribosyl)anthranilate isomerase</fullName>
        <shortName evidence="9">PRAI</shortName>
        <ecNumber evidence="3 9">5.3.1.24</ecNumber>
    </recommendedName>
</protein>
<comment type="similarity">
    <text evidence="9">Belongs to the TrpF family.</text>
</comment>
<comment type="catalytic activity">
    <reaction evidence="1 9">
        <text>N-(5-phospho-beta-D-ribosyl)anthranilate = 1-(2-carboxyphenylamino)-1-deoxy-D-ribulose 5-phosphate</text>
        <dbReference type="Rhea" id="RHEA:21540"/>
        <dbReference type="ChEBI" id="CHEBI:18277"/>
        <dbReference type="ChEBI" id="CHEBI:58613"/>
        <dbReference type="EC" id="5.3.1.24"/>
    </reaction>
</comment>
<dbReference type="InterPro" id="IPR001240">
    <property type="entry name" value="PRAI_dom"/>
</dbReference>
<feature type="region of interest" description="Disordered" evidence="10">
    <location>
        <begin position="181"/>
        <end position="205"/>
    </location>
</feature>
<dbReference type="GO" id="GO:0000162">
    <property type="term" value="P:L-tryptophan biosynthetic process"/>
    <property type="evidence" value="ECO:0007669"/>
    <property type="project" value="UniProtKB-UniRule"/>
</dbReference>
<evidence type="ECO:0000256" key="6">
    <source>
        <dbReference type="ARBA" id="ARBA00022822"/>
    </source>
</evidence>
<evidence type="ECO:0000256" key="3">
    <source>
        <dbReference type="ARBA" id="ARBA00012572"/>
    </source>
</evidence>
<dbReference type="InterPro" id="IPR013785">
    <property type="entry name" value="Aldolase_TIM"/>
</dbReference>
<dbReference type="SUPFAM" id="SSF51366">
    <property type="entry name" value="Ribulose-phoshate binding barrel"/>
    <property type="match status" value="1"/>
</dbReference>
<dbReference type="InterPro" id="IPR011060">
    <property type="entry name" value="RibuloseP-bd_barrel"/>
</dbReference>
<reference evidence="12" key="1">
    <citation type="submission" date="2021-04" db="EMBL/GenBank/DDBJ databases">
        <authorList>
            <person name="Zhang D.-C."/>
        </authorList>
    </citation>
    <scope>NUCLEOTIDE SEQUENCE</scope>
    <source>
        <strain evidence="12">CGMCC 1.15697</strain>
    </source>
</reference>
<gene>
    <name evidence="9" type="primary">trpF</name>
    <name evidence="12" type="ORF">KAJ83_14495</name>
</gene>
<evidence type="ECO:0000256" key="8">
    <source>
        <dbReference type="ARBA" id="ARBA00023235"/>
    </source>
</evidence>
<evidence type="ECO:0000256" key="4">
    <source>
        <dbReference type="ARBA" id="ARBA00022272"/>
    </source>
</evidence>
<sequence length="216" mass="23061">MRIEAKICGLSDPPSVEAAVKHGADMVGFVFFPRSPRDIAIDDATMLAARVPERVARVGLFVEPDDDLIARVLAAVPLTMIQLHGKESPARCQDLRGRFGLPIMKALGIAEAGDLEAAKAYEGPADRLLLDAKPPKDSDRPGGNAVAFDWTLPRDGRRPTIPWLLAGGLTPDNVGTAIRRADAPGVDTSSGVESGGPGRKDPEKIRRFLEAVRRAG</sequence>
<evidence type="ECO:0000256" key="10">
    <source>
        <dbReference type="SAM" id="MobiDB-lite"/>
    </source>
</evidence>
<keyword evidence="13" id="KW-1185">Reference proteome</keyword>
<dbReference type="EMBL" id="JAGMWN010000006">
    <property type="protein sequence ID" value="MBP5858226.1"/>
    <property type="molecule type" value="Genomic_DNA"/>
</dbReference>
<comment type="caution">
    <text evidence="12">The sequence shown here is derived from an EMBL/GenBank/DDBJ whole genome shotgun (WGS) entry which is preliminary data.</text>
</comment>
<dbReference type="RefSeq" id="WP_210682788.1">
    <property type="nucleotide sequence ID" value="NZ_JAGMWN010000006.1"/>
</dbReference>
<dbReference type="PANTHER" id="PTHR42894:SF1">
    <property type="entry name" value="N-(5'-PHOSPHORIBOSYL)ANTHRANILATE ISOMERASE"/>
    <property type="match status" value="1"/>
</dbReference>
<keyword evidence="8 9" id="KW-0413">Isomerase</keyword>
<dbReference type="NCBIfam" id="NF002295">
    <property type="entry name" value="PRK01222.1-1"/>
    <property type="match status" value="1"/>
</dbReference>
<evidence type="ECO:0000256" key="9">
    <source>
        <dbReference type="HAMAP-Rule" id="MF_00135"/>
    </source>
</evidence>
<keyword evidence="5 9" id="KW-0028">Amino-acid biosynthesis</keyword>
<dbReference type="HAMAP" id="MF_00135">
    <property type="entry name" value="PRAI"/>
    <property type="match status" value="1"/>
</dbReference>
<proteinExistence type="inferred from homology"/>
<evidence type="ECO:0000259" key="11">
    <source>
        <dbReference type="Pfam" id="PF00697"/>
    </source>
</evidence>
<evidence type="ECO:0000256" key="2">
    <source>
        <dbReference type="ARBA" id="ARBA00004664"/>
    </source>
</evidence>
<dbReference type="Gene3D" id="3.20.20.70">
    <property type="entry name" value="Aldolase class I"/>
    <property type="match status" value="1"/>
</dbReference>
<evidence type="ECO:0000256" key="1">
    <source>
        <dbReference type="ARBA" id="ARBA00001164"/>
    </source>
</evidence>
<evidence type="ECO:0000256" key="7">
    <source>
        <dbReference type="ARBA" id="ARBA00023141"/>
    </source>
</evidence>
<dbReference type="AlphaFoldDB" id="A0A8J7V1W9"/>
<feature type="domain" description="N-(5'phosphoribosyl) anthranilate isomerase (PRAI)" evidence="11">
    <location>
        <begin position="5"/>
        <end position="210"/>
    </location>
</feature>
<dbReference type="UniPathway" id="UPA00035">
    <property type="reaction ID" value="UER00042"/>
</dbReference>
<organism evidence="12 13">
    <name type="scientific">Marivibrio halodurans</name>
    <dbReference type="NCBI Taxonomy" id="2039722"/>
    <lineage>
        <taxon>Bacteria</taxon>
        <taxon>Pseudomonadati</taxon>
        <taxon>Pseudomonadota</taxon>
        <taxon>Alphaproteobacteria</taxon>
        <taxon>Rhodospirillales</taxon>
        <taxon>Rhodospirillaceae</taxon>
        <taxon>Marivibrio</taxon>
    </lineage>
</organism>
<dbReference type="CDD" id="cd00405">
    <property type="entry name" value="PRAI"/>
    <property type="match status" value="1"/>
</dbReference>
<dbReference type="Pfam" id="PF00697">
    <property type="entry name" value="PRAI"/>
    <property type="match status" value="1"/>
</dbReference>
<evidence type="ECO:0000313" key="13">
    <source>
        <dbReference type="Proteomes" id="UP000672602"/>
    </source>
</evidence>
<name>A0A8J7V1W9_9PROT</name>
<dbReference type="GO" id="GO:0004640">
    <property type="term" value="F:phosphoribosylanthranilate isomerase activity"/>
    <property type="evidence" value="ECO:0007669"/>
    <property type="project" value="UniProtKB-UniRule"/>
</dbReference>
<keyword evidence="6 9" id="KW-0822">Tryptophan biosynthesis</keyword>
<dbReference type="PANTHER" id="PTHR42894">
    <property type="entry name" value="N-(5'-PHOSPHORIBOSYL)ANTHRANILATE ISOMERASE"/>
    <property type="match status" value="1"/>
</dbReference>
<keyword evidence="7 9" id="KW-0057">Aromatic amino acid biosynthesis</keyword>
<accession>A0A8J7V1W9</accession>
<evidence type="ECO:0000256" key="5">
    <source>
        <dbReference type="ARBA" id="ARBA00022605"/>
    </source>
</evidence>